<dbReference type="Gene3D" id="3.90.79.10">
    <property type="entry name" value="Nucleoside Triphosphate Pyrophosphohydrolase"/>
    <property type="match status" value="1"/>
</dbReference>
<feature type="region of interest" description="Disordered" evidence="1">
    <location>
        <begin position="166"/>
        <end position="191"/>
    </location>
</feature>
<dbReference type="SUPFAM" id="SSF55811">
    <property type="entry name" value="Nudix"/>
    <property type="match status" value="1"/>
</dbReference>
<dbReference type="InterPro" id="IPR036388">
    <property type="entry name" value="WH-like_DNA-bd_sf"/>
</dbReference>
<dbReference type="PANTHER" id="PTHR23131">
    <property type="entry name" value="ENDORIBONUCLEASE LACTB2"/>
    <property type="match status" value="1"/>
</dbReference>
<dbReference type="InterPro" id="IPR001279">
    <property type="entry name" value="Metallo-B-lactamas"/>
</dbReference>
<evidence type="ECO:0000259" key="2">
    <source>
        <dbReference type="SMART" id="SM00849"/>
    </source>
</evidence>
<accession>A0ABU9B9Q4</accession>
<evidence type="ECO:0000256" key="1">
    <source>
        <dbReference type="SAM" id="MobiDB-lite"/>
    </source>
</evidence>
<feature type="domain" description="Metallo-beta-lactamase" evidence="2">
    <location>
        <begin position="384"/>
        <end position="550"/>
    </location>
</feature>
<dbReference type="SUPFAM" id="SSF56281">
    <property type="entry name" value="Metallo-hydrolase/oxidoreductase"/>
    <property type="match status" value="1"/>
</dbReference>
<keyword evidence="4" id="KW-1185">Reference proteome</keyword>
<dbReference type="CDD" id="cd16278">
    <property type="entry name" value="metallo-hydrolase-like_MBL-fold"/>
    <property type="match status" value="1"/>
</dbReference>
<gene>
    <name evidence="3" type="ORF">AACH11_10900</name>
</gene>
<dbReference type="InterPro" id="IPR041516">
    <property type="entry name" value="LACTB2_WH"/>
</dbReference>
<comment type="caution">
    <text evidence="3">The sequence shown here is derived from an EMBL/GenBank/DDBJ whole genome shotgun (WGS) entry which is preliminary data.</text>
</comment>
<dbReference type="PANTHER" id="PTHR23131:SF0">
    <property type="entry name" value="ENDORIBONUCLEASE LACTB2"/>
    <property type="match status" value="1"/>
</dbReference>
<protein>
    <submittedName>
        <fullName evidence="3">MBL fold metallo-hydrolase</fullName>
    </submittedName>
</protein>
<dbReference type="EMBL" id="JBBUTF010000008">
    <property type="protein sequence ID" value="MEK8026466.1"/>
    <property type="molecule type" value="Genomic_DNA"/>
</dbReference>
<feature type="compositionally biased region" description="Low complexity" evidence="1">
    <location>
        <begin position="168"/>
        <end position="190"/>
    </location>
</feature>
<organism evidence="3 4">
    <name type="scientific">Pseudaquabacterium rugosum</name>
    <dbReference type="NCBI Taxonomy" id="2984194"/>
    <lineage>
        <taxon>Bacteria</taxon>
        <taxon>Pseudomonadati</taxon>
        <taxon>Pseudomonadota</taxon>
        <taxon>Betaproteobacteria</taxon>
        <taxon>Burkholderiales</taxon>
        <taxon>Sphaerotilaceae</taxon>
        <taxon>Pseudaquabacterium</taxon>
    </lineage>
</organism>
<dbReference type="Gene3D" id="1.10.10.10">
    <property type="entry name" value="Winged helix-like DNA-binding domain superfamily/Winged helix DNA-binding domain"/>
    <property type="match status" value="1"/>
</dbReference>
<dbReference type="Proteomes" id="UP001368500">
    <property type="component" value="Unassembled WGS sequence"/>
</dbReference>
<sequence length="664" mass="68584">MASPVTVAVPRPSASLILLRPDPSGAPGLQVLLLTRAERAGDPNGGMAVFPGGVIDAVDALELDPAAPALQASWASWVTDGADAAAAHVPAADVTVAVAAIAAADEVADQAADDVADQAAAVRPASAHPGGPVVPALRAAARAALRECAEECGLWLGLPSRPAPALSPAPAMVDAPTTPSAPTTPKTLAPVDPARAEPLRRALLAGAIDAPSAWRTLGLRPAVEALHHVAHWITPAGVSRRFDTRFFLADGRTLGTPVVDGREIVGAAWWRPADALAPGSGLSLLHVTRVLLGQLADCADVAAAFAWAASLQPVPCTEPRRARDGADRPTVISPGHPAWAEVGRIDPAGQLRARVVLRAGEPVWLSPRVLRVTAPNPGPMTGPGTNSYFVGSPDGQDWALIDPGPDDAAHVRVLQAAAPGPLRWILATHSHADHSPAARALQAACGAPTAGRLALHAQGQDPHWRPDRVLADGERLALGPQATLRVLHTPGHASNHLCFVLEEERLLFSGDHLMQGSTVVIAPPDGDMAQYLASLRRLLDEPLDWLAPAHGFLVATPHALARRVIDHRLAREAKVLAAVRALAAAAAAVPAAPAAESGGRDAAADGPLPAPGVATEDALLAQVYADTPAALHPVARRSLQAHLLKLQAEGRLRSAGPARWQPLP</sequence>
<proteinExistence type="predicted"/>
<dbReference type="InterPro" id="IPR015797">
    <property type="entry name" value="NUDIX_hydrolase-like_dom_sf"/>
</dbReference>
<dbReference type="InterPro" id="IPR050662">
    <property type="entry name" value="Sec-metab_biosynth-thioest"/>
</dbReference>
<reference evidence="3 4" key="1">
    <citation type="submission" date="2024-04" db="EMBL/GenBank/DDBJ databases">
        <title>Novel species of the genus Ideonella isolated from streams.</title>
        <authorList>
            <person name="Lu H."/>
        </authorList>
    </citation>
    <scope>NUCLEOTIDE SEQUENCE [LARGE SCALE GENOMIC DNA]</scope>
    <source>
        <strain evidence="3 4">BYS139W</strain>
    </source>
</reference>
<evidence type="ECO:0000313" key="4">
    <source>
        <dbReference type="Proteomes" id="UP001368500"/>
    </source>
</evidence>
<dbReference type="InterPro" id="IPR036866">
    <property type="entry name" value="RibonucZ/Hydroxyglut_hydro"/>
</dbReference>
<evidence type="ECO:0000313" key="3">
    <source>
        <dbReference type="EMBL" id="MEK8026466.1"/>
    </source>
</evidence>
<name>A0ABU9B9Q4_9BURK</name>
<dbReference type="SMART" id="SM00849">
    <property type="entry name" value="Lactamase_B"/>
    <property type="match status" value="1"/>
</dbReference>
<dbReference type="RefSeq" id="WP_341374250.1">
    <property type="nucleotide sequence ID" value="NZ_JBBUTF010000008.1"/>
</dbReference>
<dbReference type="Gene3D" id="3.60.15.10">
    <property type="entry name" value="Ribonuclease Z/Hydroxyacylglutathione hydrolase-like"/>
    <property type="match status" value="1"/>
</dbReference>
<dbReference type="Pfam" id="PF00753">
    <property type="entry name" value="Lactamase_B"/>
    <property type="match status" value="1"/>
</dbReference>
<dbReference type="Pfam" id="PF17778">
    <property type="entry name" value="WHD_BLACT"/>
    <property type="match status" value="1"/>
</dbReference>